<dbReference type="GO" id="GO:0016020">
    <property type="term" value="C:membrane"/>
    <property type="evidence" value="ECO:0007669"/>
    <property type="project" value="InterPro"/>
</dbReference>
<dbReference type="GO" id="GO:0006816">
    <property type="term" value="P:calcium ion transport"/>
    <property type="evidence" value="ECO:0007669"/>
    <property type="project" value="UniProtKB-KW"/>
</dbReference>
<name>A0AA88HDL5_ARTSF</name>
<proteinExistence type="predicted"/>
<feature type="transmembrane region" description="Helical" evidence="9">
    <location>
        <begin position="46"/>
        <end position="65"/>
    </location>
</feature>
<evidence type="ECO:0000259" key="10">
    <source>
        <dbReference type="Pfam" id="PF01699"/>
    </source>
</evidence>
<keyword evidence="12" id="KW-1185">Reference proteome</keyword>
<comment type="caution">
    <text evidence="11">The sequence shown here is derived from an EMBL/GenBank/DDBJ whole genome shotgun (WGS) entry which is preliminary data.</text>
</comment>
<keyword evidence="4" id="KW-0106">Calcium</keyword>
<dbReference type="InterPro" id="IPR004837">
    <property type="entry name" value="NaCa_Exmemb"/>
</dbReference>
<reference evidence="11" key="1">
    <citation type="submission" date="2023-07" db="EMBL/GenBank/DDBJ databases">
        <title>Chromosome-level genome assembly of Artemia franciscana.</title>
        <authorList>
            <person name="Jo E."/>
        </authorList>
    </citation>
    <scope>NUCLEOTIDE SEQUENCE</scope>
    <source>
        <tissue evidence="11">Whole body</tissue>
    </source>
</reference>
<sequence>MFSLLRSIVPVALGTSLPDLFATKVVAVRDGSADNAIGNIMGCNSVNVSLGLGLPWAIASIYHAVKGDKFVVRAGSLSFAVVLFTGCATITIALLAYGYIPGF</sequence>
<gene>
    <name evidence="11" type="ORF">QYM36_015789</name>
</gene>
<evidence type="ECO:0000256" key="7">
    <source>
        <dbReference type="ARBA" id="ARBA00023065"/>
    </source>
</evidence>
<evidence type="ECO:0000256" key="6">
    <source>
        <dbReference type="ARBA" id="ARBA00022989"/>
    </source>
</evidence>
<organism evidence="11 12">
    <name type="scientific">Artemia franciscana</name>
    <name type="common">Brine shrimp</name>
    <name type="synonym">Artemia sanfranciscana</name>
    <dbReference type="NCBI Taxonomy" id="6661"/>
    <lineage>
        <taxon>Eukaryota</taxon>
        <taxon>Metazoa</taxon>
        <taxon>Ecdysozoa</taxon>
        <taxon>Arthropoda</taxon>
        <taxon>Crustacea</taxon>
        <taxon>Branchiopoda</taxon>
        <taxon>Anostraca</taxon>
        <taxon>Artemiidae</taxon>
        <taxon>Artemia</taxon>
    </lineage>
</organism>
<dbReference type="EMBL" id="JAVRJZ010000020">
    <property type="protein sequence ID" value="KAK2705516.1"/>
    <property type="molecule type" value="Genomic_DNA"/>
</dbReference>
<dbReference type="PANTHER" id="PTHR11878">
    <property type="entry name" value="SODIUM/CALCIUM EXCHANGER"/>
    <property type="match status" value="1"/>
</dbReference>
<dbReference type="InterPro" id="IPR051171">
    <property type="entry name" value="CaCA"/>
</dbReference>
<keyword evidence="3" id="KW-0050">Antiport</keyword>
<evidence type="ECO:0000256" key="5">
    <source>
        <dbReference type="ARBA" id="ARBA00022692"/>
    </source>
</evidence>
<evidence type="ECO:0000256" key="3">
    <source>
        <dbReference type="ARBA" id="ARBA00022449"/>
    </source>
</evidence>
<dbReference type="GO" id="GO:0012505">
    <property type="term" value="C:endomembrane system"/>
    <property type="evidence" value="ECO:0007669"/>
    <property type="project" value="UniProtKB-SubCell"/>
</dbReference>
<protein>
    <recommendedName>
        <fullName evidence="10">Sodium/calcium exchanger membrane region domain-containing protein</fullName>
    </recommendedName>
</protein>
<evidence type="ECO:0000256" key="2">
    <source>
        <dbReference type="ARBA" id="ARBA00022448"/>
    </source>
</evidence>
<keyword evidence="7" id="KW-0406">Ion transport</keyword>
<keyword evidence="4" id="KW-0109">Calcium transport</keyword>
<feature type="domain" description="Sodium/calcium exchanger membrane region" evidence="10">
    <location>
        <begin position="11"/>
        <end position="92"/>
    </location>
</feature>
<feature type="transmembrane region" description="Helical" evidence="9">
    <location>
        <begin position="77"/>
        <end position="100"/>
    </location>
</feature>
<keyword evidence="6 9" id="KW-1133">Transmembrane helix</keyword>
<evidence type="ECO:0000256" key="1">
    <source>
        <dbReference type="ARBA" id="ARBA00004127"/>
    </source>
</evidence>
<dbReference type="AlphaFoldDB" id="A0AA88HDL5"/>
<keyword evidence="2" id="KW-0813">Transport</keyword>
<evidence type="ECO:0000313" key="11">
    <source>
        <dbReference type="EMBL" id="KAK2705516.1"/>
    </source>
</evidence>
<keyword evidence="8 9" id="KW-0472">Membrane</keyword>
<evidence type="ECO:0000256" key="8">
    <source>
        <dbReference type="ARBA" id="ARBA00023136"/>
    </source>
</evidence>
<dbReference type="Gene3D" id="1.20.1420.30">
    <property type="entry name" value="NCX, central ion-binding region"/>
    <property type="match status" value="1"/>
</dbReference>
<keyword evidence="5 9" id="KW-0812">Transmembrane</keyword>
<accession>A0AA88HDL5</accession>
<dbReference type="InterPro" id="IPR044880">
    <property type="entry name" value="NCX_ion-bd_dom_sf"/>
</dbReference>
<dbReference type="Proteomes" id="UP001187531">
    <property type="component" value="Unassembled WGS sequence"/>
</dbReference>
<dbReference type="GO" id="GO:0015297">
    <property type="term" value="F:antiporter activity"/>
    <property type="evidence" value="ECO:0007669"/>
    <property type="project" value="UniProtKB-KW"/>
</dbReference>
<evidence type="ECO:0000313" key="12">
    <source>
        <dbReference type="Proteomes" id="UP001187531"/>
    </source>
</evidence>
<dbReference type="PANTHER" id="PTHR11878:SF65">
    <property type="entry name" value="NA_CA-EXCHANGE PROTEIN, ISOFORM G"/>
    <property type="match status" value="1"/>
</dbReference>
<dbReference type="Pfam" id="PF01699">
    <property type="entry name" value="Na_Ca_ex"/>
    <property type="match status" value="1"/>
</dbReference>
<evidence type="ECO:0000256" key="4">
    <source>
        <dbReference type="ARBA" id="ARBA00022568"/>
    </source>
</evidence>
<evidence type="ECO:0000256" key="9">
    <source>
        <dbReference type="SAM" id="Phobius"/>
    </source>
</evidence>
<comment type="subcellular location">
    <subcellularLocation>
        <location evidence="1">Endomembrane system</location>
        <topology evidence="1">Multi-pass membrane protein</topology>
    </subcellularLocation>
</comment>